<evidence type="ECO:0000256" key="8">
    <source>
        <dbReference type="ARBA" id="ARBA00022840"/>
    </source>
</evidence>
<organism evidence="20 21">
    <name type="scientific">Candidatus Accumulibacter vicinus</name>
    <dbReference type="NCBI Taxonomy" id="2954382"/>
    <lineage>
        <taxon>Bacteria</taxon>
        <taxon>Pseudomonadati</taxon>
        <taxon>Pseudomonadota</taxon>
        <taxon>Betaproteobacteria</taxon>
        <taxon>Candidatus Accumulibacter</taxon>
    </lineage>
</organism>
<evidence type="ECO:0000313" key="20">
    <source>
        <dbReference type="EMBL" id="KFB69811.1"/>
    </source>
</evidence>
<protein>
    <recommendedName>
        <fullName evidence="13">Virulence sensor protein BvgS</fullName>
        <ecNumber evidence="3">2.7.13.3</ecNumber>
    </recommendedName>
</protein>
<dbReference type="GO" id="GO:0000155">
    <property type="term" value="F:phosphorelay sensor kinase activity"/>
    <property type="evidence" value="ECO:0007669"/>
    <property type="project" value="InterPro"/>
</dbReference>
<dbReference type="Proteomes" id="UP000019812">
    <property type="component" value="Unassembled WGS sequence"/>
</dbReference>
<dbReference type="PANTHER" id="PTHR43047">
    <property type="entry name" value="TWO-COMPONENT HISTIDINE PROTEIN KINASE"/>
    <property type="match status" value="1"/>
</dbReference>
<dbReference type="CDD" id="cd00130">
    <property type="entry name" value="PAS"/>
    <property type="match status" value="1"/>
</dbReference>
<evidence type="ECO:0000256" key="11">
    <source>
        <dbReference type="ARBA" id="ARBA00023306"/>
    </source>
</evidence>
<evidence type="ECO:0000259" key="18">
    <source>
        <dbReference type="PROSITE" id="PS50112"/>
    </source>
</evidence>
<dbReference type="InterPro" id="IPR003594">
    <property type="entry name" value="HATPase_dom"/>
</dbReference>
<dbReference type="InterPro" id="IPR005467">
    <property type="entry name" value="His_kinase_dom"/>
</dbReference>
<evidence type="ECO:0000256" key="13">
    <source>
        <dbReference type="ARBA" id="ARBA00070152"/>
    </source>
</evidence>
<dbReference type="PRINTS" id="PR00344">
    <property type="entry name" value="BCTRLSENSOR"/>
</dbReference>
<dbReference type="SUPFAM" id="SSF52172">
    <property type="entry name" value="CheY-like"/>
    <property type="match status" value="1"/>
</dbReference>
<dbReference type="Pfam" id="PF00512">
    <property type="entry name" value="HisKA"/>
    <property type="match status" value="1"/>
</dbReference>
<dbReference type="InterPro" id="IPR000014">
    <property type="entry name" value="PAS"/>
</dbReference>
<dbReference type="Gene3D" id="3.30.450.20">
    <property type="entry name" value="PAS domain"/>
    <property type="match status" value="2"/>
</dbReference>
<dbReference type="Pfam" id="PF13426">
    <property type="entry name" value="PAS_9"/>
    <property type="match status" value="1"/>
</dbReference>
<evidence type="ECO:0000256" key="6">
    <source>
        <dbReference type="ARBA" id="ARBA00022741"/>
    </source>
</evidence>
<proteinExistence type="predicted"/>
<dbReference type="RefSeq" id="WP_273702927.1">
    <property type="nucleotide sequence ID" value="NZ_JDSS02000007.1"/>
</dbReference>
<keyword evidence="10 15" id="KW-0472">Membrane</keyword>
<dbReference type="InterPro" id="IPR000700">
    <property type="entry name" value="PAS-assoc_C"/>
</dbReference>
<dbReference type="EMBL" id="JDSS02000007">
    <property type="protein sequence ID" value="KFB69811.1"/>
    <property type="molecule type" value="Genomic_DNA"/>
</dbReference>
<dbReference type="InterPro" id="IPR035965">
    <property type="entry name" value="PAS-like_dom_sf"/>
</dbReference>
<keyword evidence="4 14" id="KW-0597">Phosphoprotein</keyword>
<comment type="caution">
    <text evidence="20">The sequence shown here is derived from an EMBL/GenBank/DDBJ whole genome shotgun (WGS) entry which is preliminary data.</text>
</comment>
<evidence type="ECO:0000259" key="16">
    <source>
        <dbReference type="PROSITE" id="PS50109"/>
    </source>
</evidence>
<comment type="function">
    <text evidence="12">Member of the two-component regulatory system BvgS/BvgA. Phosphorylates BvgA via a four-step phosphorelay in response to environmental signals.</text>
</comment>
<dbReference type="SMART" id="SM00388">
    <property type="entry name" value="HisKA"/>
    <property type="match status" value="1"/>
</dbReference>
<evidence type="ECO:0000256" key="3">
    <source>
        <dbReference type="ARBA" id="ARBA00012438"/>
    </source>
</evidence>
<dbReference type="PROSITE" id="PS50110">
    <property type="entry name" value="RESPONSE_REGULATORY"/>
    <property type="match status" value="1"/>
</dbReference>
<keyword evidence="9" id="KW-0902">Two-component regulatory system</keyword>
<evidence type="ECO:0000256" key="12">
    <source>
        <dbReference type="ARBA" id="ARBA00058004"/>
    </source>
</evidence>
<dbReference type="PANTHER" id="PTHR43047:SF64">
    <property type="entry name" value="HISTIDINE KINASE CONTAINING CHEY-HOMOLOGOUS RECEIVER DOMAIN AND PAS DOMAIN-RELATED"/>
    <property type="match status" value="1"/>
</dbReference>
<dbReference type="FunFam" id="3.30.565.10:FF:000010">
    <property type="entry name" value="Sensor histidine kinase RcsC"/>
    <property type="match status" value="1"/>
</dbReference>
<evidence type="ECO:0000256" key="1">
    <source>
        <dbReference type="ARBA" id="ARBA00000085"/>
    </source>
</evidence>
<evidence type="ECO:0000256" key="7">
    <source>
        <dbReference type="ARBA" id="ARBA00022777"/>
    </source>
</evidence>
<comment type="subcellular location">
    <subcellularLocation>
        <location evidence="2">Membrane</location>
    </subcellularLocation>
</comment>
<dbReference type="CDD" id="cd16922">
    <property type="entry name" value="HATPase_EvgS-ArcB-TorS-like"/>
    <property type="match status" value="1"/>
</dbReference>
<keyword evidence="15" id="KW-0812">Transmembrane</keyword>
<dbReference type="NCBIfam" id="TIGR00229">
    <property type="entry name" value="sensory_box"/>
    <property type="match status" value="1"/>
</dbReference>
<dbReference type="SUPFAM" id="SSF55874">
    <property type="entry name" value="ATPase domain of HSP90 chaperone/DNA topoisomerase II/histidine kinase"/>
    <property type="match status" value="1"/>
</dbReference>
<dbReference type="SUPFAM" id="SSF55785">
    <property type="entry name" value="PYP-like sensor domain (PAS domain)"/>
    <property type="match status" value="2"/>
</dbReference>
<gene>
    <name evidence="20" type="primary">luxQ_3</name>
    <name evidence="20" type="ORF">CAPSK01_000524</name>
</gene>
<dbReference type="SUPFAM" id="SSF47384">
    <property type="entry name" value="Homodimeric domain of signal transducing histidine kinase"/>
    <property type="match status" value="1"/>
</dbReference>
<feature type="domain" description="PAS" evidence="18">
    <location>
        <begin position="554"/>
        <end position="596"/>
    </location>
</feature>
<feature type="domain" description="PAC" evidence="19">
    <location>
        <begin position="633"/>
        <end position="685"/>
    </location>
</feature>
<feature type="transmembrane region" description="Helical" evidence="15">
    <location>
        <begin position="29"/>
        <end position="52"/>
    </location>
</feature>
<dbReference type="SMART" id="SM00448">
    <property type="entry name" value="REC"/>
    <property type="match status" value="1"/>
</dbReference>
<dbReference type="InterPro" id="IPR004358">
    <property type="entry name" value="Sig_transdc_His_kin-like_C"/>
</dbReference>
<evidence type="ECO:0000259" key="19">
    <source>
        <dbReference type="PROSITE" id="PS50113"/>
    </source>
</evidence>
<dbReference type="SMART" id="SM00387">
    <property type="entry name" value="HATPase_c"/>
    <property type="match status" value="1"/>
</dbReference>
<keyword evidence="15" id="KW-1133">Transmembrane helix</keyword>
<keyword evidence="5 20" id="KW-0808">Transferase</keyword>
<dbReference type="CDD" id="cd00082">
    <property type="entry name" value="HisKA"/>
    <property type="match status" value="1"/>
</dbReference>
<dbReference type="FunFam" id="1.10.287.130:FF:000038">
    <property type="entry name" value="Sensory transduction histidine kinase"/>
    <property type="match status" value="1"/>
</dbReference>
<evidence type="ECO:0000313" key="21">
    <source>
        <dbReference type="Proteomes" id="UP000019812"/>
    </source>
</evidence>
<dbReference type="PROSITE" id="PS50109">
    <property type="entry name" value="HIS_KIN"/>
    <property type="match status" value="1"/>
</dbReference>
<feature type="modified residue" description="4-aspartylphosphate" evidence="14">
    <location>
        <position position="1002"/>
    </location>
</feature>
<evidence type="ECO:0000256" key="10">
    <source>
        <dbReference type="ARBA" id="ARBA00023136"/>
    </source>
</evidence>
<dbReference type="InterPro" id="IPR011006">
    <property type="entry name" value="CheY-like_superfamily"/>
</dbReference>
<keyword evidence="7 20" id="KW-0418">Kinase</keyword>
<name>A0A084Y517_9PROT</name>
<keyword evidence="11" id="KW-0131">Cell cycle</keyword>
<keyword evidence="6" id="KW-0547">Nucleotide-binding</keyword>
<keyword evidence="8" id="KW-0067">ATP-binding</keyword>
<dbReference type="STRING" id="1457154.CAPSK01_000524"/>
<feature type="domain" description="Histidine kinase" evidence="16">
    <location>
        <begin position="703"/>
        <end position="926"/>
    </location>
</feature>
<dbReference type="AlphaFoldDB" id="A0A084Y517"/>
<dbReference type="PROSITE" id="PS50113">
    <property type="entry name" value="PAC"/>
    <property type="match status" value="2"/>
</dbReference>
<dbReference type="InterPro" id="IPR036097">
    <property type="entry name" value="HisK_dim/P_sf"/>
</dbReference>
<evidence type="ECO:0000256" key="15">
    <source>
        <dbReference type="SAM" id="Phobius"/>
    </source>
</evidence>
<sequence>MNGEASARRRCAPAEATAAHDRRRPRQRVLAVVACWLWRSFWLFLGGLAMAATAADQPRNVLVLHSYHQGLPWTDSEQEGLLAGLGEHRAEFGLYIEYLDALRFPLPNNEGKAELARRLAERYASTGIDFLIATDDPAYQLLLAQRDRLWPGKPILFAGVNNIRSSDLAGVDGVAGVSEAPDFPANLELIQKLHPTTRRLVVVGDGTQTFASNLATLEAANAELAQPFAIEVVTHRLLDEVLRDLQALSGDFVVLLMGRPFDRLGRIVPESESAAALRRNTVQPMYSPWSFFLGHGIVGGKLVSGKDQGMAVATLAVGLHSGQTLADLPRLIDSPNRYIFDYKELHRFGLTGRALPPGSVVINRPEAIWDAYPRISVGAVALMIFLLALLVLQARNLRTKRHLSAKVEKELVLVQALMNAVPFPMFFQDVSLSYQRFNKAFADLLDRSRQSSDACPAEAAKATPPAFLPHGRDEDLLASGGQQVYQTTVTGVDHERRDVVVHKAVVRLPNGRVEGIVGAMIDVTELQRVEHDLRELNLHLEQRVAERTAELQRQQVFIQAVLENISDGIVACDENGRLTVFNRASREMHGMLQEDLPSEQWARHYRLFRADGVTPMSREDIPLFRAFQGEIVRNEQMTLQTASGEALVVLASGQAITDHSGARIGAVVSLHDITEQKIVEARLRDAKDAAEAANRAKSSFLANMSHELRTPLSAILGFSALMRRDGETATGTTFRDREHLAIINRSGEYLLGLINDILDMAKIETGRIQLAIAPFDLGTSVHEIVDMMSQRAHEKGLELRLEQSARVVRHIRGDEVRLRQVLVNLLGNAIKFTQQGTITLRLDGLPDDSQPWLSIEVEDSGPGIAAQDQASIFEPFVQVGQASSQRGTGLGLAISRQLVQLMGGRISVSSQPGLGSRFRIDLPVDPATPREIAASLDQEGEVLGLESGQPAWRILIVEDQPESALLLSRLLSDAGFQVRTAEDGQRGVEVFAQWQPHFIWMDRRMPVMDGLEATRCIRALAGGDEVKIVALTASVFIDQHREMLSAGVDEILHKPYRPRQLFDCLARHLGARYVYRKPAAPAAPSPEVRLDLAMRAGKLPEDLRQALLDASIALDSGRIDRLIDRVAEIDPLWAEDMRRQADRFDYEAIEKDLRSEQ</sequence>
<dbReference type="InterPro" id="IPR001789">
    <property type="entry name" value="Sig_transdc_resp-reg_receiver"/>
</dbReference>
<dbReference type="PROSITE" id="PS50112">
    <property type="entry name" value="PAS"/>
    <property type="match status" value="1"/>
</dbReference>
<dbReference type="CDD" id="cd17546">
    <property type="entry name" value="REC_hyHK_CKI1_RcsC-like"/>
    <property type="match status" value="1"/>
</dbReference>
<dbReference type="InterPro" id="IPR003661">
    <property type="entry name" value="HisK_dim/P_dom"/>
</dbReference>
<reference evidence="20 21" key="1">
    <citation type="submission" date="2014-07" db="EMBL/GenBank/DDBJ databases">
        <title>Expanding our view of genomic diversity in Candidatus Accumulibacter clades.</title>
        <authorList>
            <person name="Skennerton C.T."/>
            <person name="Barr J.J."/>
            <person name="Slater F.R."/>
            <person name="Bond P.L."/>
            <person name="Tyson G.W."/>
        </authorList>
    </citation>
    <scope>NUCLEOTIDE SEQUENCE [LARGE SCALE GENOMIC DNA]</scope>
    <source>
        <strain evidence="21">SK-01</strain>
    </source>
</reference>
<feature type="domain" description="Response regulatory" evidence="17">
    <location>
        <begin position="953"/>
        <end position="1069"/>
    </location>
</feature>
<evidence type="ECO:0000256" key="4">
    <source>
        <dbReference type="ARBA" id="ARBA00022553"/>
    </source>
</evidence>
<evidence type="ECO:0000256" key="9">
    <source>
        <dbReference type="ARBA" id="ARBA00023012"/>
    </source>
</evidence>
<dbReference type="InterPro" id="IPR036890">
    <property type="entry name" value="HATPase_C_sf"/>
</dbReference>
<evidence type="ECO:0000259" key="17">
    <source>
        <dbReference type="PROSITE" id="PS50110"/>
    </source>
</evidence>
<dbReference type="Pfam" id="PF00072">
    <property type="entry name" value="Response_reg"/>
    <property type="match status" value="1"/>
</dbReference>
<comment type="catalytic activity">
    <reaction evidence="1">
        <text>ATP + protein L-histidine = ADP + protein N-phospho-L-histidine.</text>
        <dbReference type="EC" id="2.7.13.3"/>
    </reaction>
</comment>
<dbReference type="GO" id="GO:0005524">
    <property type="term" value="F:ATP binding"/>
    <property type="evidence" value="ECO:0007669"/>
    <property type="project" value="UniProtKB-KW"/>
</dbReference>
<dbReference type="EC" id="2.7.13.3" evidence="3"/>
<accession>A0A084Y517</accession>
<dbReference type="GO" id="GO:0016020">
    <property type="term" value="C:membrane"/>
    <property type="evidence" value="ECO:0007669"/>
    <property type="project" value="UniProtKB-SubCell"/>
</dbReference>
<dbReference type="Gene3D" id="1.10.287.130">
    <property type="match status" value="1"/>
</dbReference>
<dbReference type="Pfam" id="PF02518">
    <property type="entry name" value="HATPase_c"/>
    <property type="match status" value="1"/>
</dbReference>
<evidence type="ECO:0000256" key="2">
    <source>
        <dbReference type="ARBA" id="ARBA00004370"/>
    </source>
</evidence>
<evidence type="ECO:0000256" key="14">
    <source>
        <dbReference type="PROSITE-ProRule" id="PRU00169"/>
    </source>
</evidence>
<feature type="domain" description="PAC" evidence="19">
    <location>
        <begin position="483"/>
        <end position="535"/>
    </location>
</feature>
<dbReference type="Gene3D" id="3.30.565.10">
    <property type="entry name" value="Histidine kinase-like ATPase, C-terminal domain"/>
    <property type="match status" value="1"/>
</dbReference>
<evidence type="ECO:0000256" key="5">
    <source>
        <dbReference type="ARBA" id="ARBA00022679"/>
    </source>
</evidence>
<dbReference type="Gene3D" id="3.40.50.2300">
    <property type="match status" value="3"/>
</dbReference>